<dbReference type="RefSeq" id="WP_107142554.1">
    <property type="nucleotide sequence ID" value="NZ_CP028324.1"/>
</dbReference>
<dbReference type="OrthoDB" id="8779446at2"/>
<keyword evidence="1" id="KW-1133">Transmembrane helix</keyword>
<proteinExistence type="predicted"/>
<keyword evidence="1" id="KW-0472">Membrane</keyword>
<feature type="transmembrane region" description="Helical" evidence="1">
    <location>
        <begin position="6"/>
        <end position="29"/>
    </location>
</feature>
<protein>
    <submittedName>
        <fullName evidence="2">Uncharacterized protein</fullName>
    </submittedName>
</protein>
<evidence type="ECO:0000313" key="3">
    <source>
        <dbReference type="Proteomes" id="UP000240505"/>
    </source>
</evidence>
<dbReference type="KEGG" id="masz:C9I28_17325"/>
<feature type="transmembrane region" description="Helical" evidence="1">
    <location>
        <begin position="50"/>
        <end position="73"/>
    </location>
</feature>
<evidence type="ECO:0000256" key="1">
    <source>
        <dbReference type="SAM" id="Phobius"/>
    </source>
</evidence>
<feature type="transmembrane region" description="Helical" evidence="1">
    <location>
        <begin position="79"/>
        <end position="103"/>
    </location>
</feature>
<gene>
    <name evidence="2" type="ORF">C9I28_17325</name>
</gene>
<evidence type="ECO:0000313" key="2">
    <source>
        <dbReference type="EMBL" id="AVR97205.1"/>
    </source>
</evidence>
<keyword evidence="3" id="KW-1185">Reference proteome</keyword>
<keyword evidence="1" id="KW-0812">Transmembrane</keyword>
<reference evidence="2 3" key="1">
    <citation type="submission" date="2018-03" db="EMBL/GenBank/DDBJ databases">
        <title>Massilia armeniaca sp. nov., isolated from desert soil.</title>
        <authorList>
            <person name="Huang H."/>
            <person name="Ren M."/>
        </authorList>
    </citation>
    <scope>NUCLEOTIDE SEQUENCE [LARGE SCALE GENOMIC DNA]</scope>
    <source>
        <strain evidence="2 3">ZMN-3</strain>
    </source>
</reference>
<dbReference type="AlphaFoldDB" id="A0A2R4CC78"/>
<sequence>MWLDAGPWSALPANAHLIAISVFGGYVLFGLKLAEHFMRAAADKMPLRRYVVCFTALFVVLPVLGGSMTAIYLMNGDKLSPILALQVGLTSPAIVQSLIIAAAHSMSKTAAPVARATQ</sequence>
<name>A0A2R4CC78_9BURK</name>
<dbReference type="EMBL" id="CP028324">
    <property type="protein sequence ID" value="AVR97205.1"/>
    <property type="molecule type" value="Genomic_DNA"/>
</dbReference>
<dbReference type="Proteomes" id="UP000240505">
    <property type="component" value="Chromosome"/>
</dbReference>
<organism evidence="2 3">
    <name type="scientific">Pseudoduganella armeniaca</name>
    <dbReference type="NCBI Taxonomy" id="2072590"/>
    <lineage>
        <taxon>Bacteria</taxon>
        <taxon>Pseudomonadati</taxon>
        <taxon>Pseudomonadota</taxon>
        <taxon>Betaproteobacteria</taxon>
        <taxon>Burkholderiales</taxon>
        <taxon>Oxalobacteraceae</taxon>
        <taxon>Telluria group</taxon>
        <taxon>Pseudoduganella</taxon>
    </lineage>
</organism>
<accession>A0A2R4CC78</accession>